<dbReference type="PROSITE" id="PS50005">
    <property type="entry name" value="TPR"/>
    <property type="match status" value="1"/>
</dbReference>
<keyword evidence="2 3" id="KW-0802">TPR repeat</keyword>
<evidence type="ECO:0000256" key="2">
    <source>
        <dbReference type="ARBA" id="ARBA00022803"/>
    </source>
</evidence>
<proteinExistence type="predicted"/>
<protein>
    <submittedName>
        <fullName evidence="7">Tetratricopeptide repeat protein</fullName>
    </submittedName>
</protein>
<evidence type="ECO:0000256" key="1">
    <source>
        <dbReference type="ARBA" id="ARBA00022737"/>
    </source>
</evidence>
<sequence>MPRIIAAILLLWVSIVNAAEPPTAEDIDKLEKPMYTPFVELYVLEELKRLRVDLADQKHEMIQQIVDREHSSVDRAVSYATDTVTYFFYLIAGASSIMVLVGWNSLREVKERVHSLADEEISKLVSEYESRLRAIELQLNQKTRHIEENREEIELTQDLQSLWLRAGQDLNLSSKIETYDEILKLRQDDCEALTYKADTVLELNEPQWAANLCHQALKIDPENCHAFYQLGCAYTAMKQFDEAIKYLSEALKRKDSYREEIQNDNALIPLQELESFQSLMT</sequence>
<dbReference type="Proteomes" id="UP001163739">
    <property type="component" value="Chromosome"/>
</dbReference>
<evidence type="ECO:0000256" key="6">
    <source>
        <dbReference type="SAM" id="SignalP"/>
    </source>
</evidence>
<dbReference type="Gene3D" id="1.25.40.10">
    <property type="entry name" value="Tetratricopeptide repeat domain"/>
    <property type="match status" value="1"/>
</dbReference>
<dbReference type="InterPro" id="IPR051685">
    <property type="entry name" value="Ycf3/AcsC/BcsC/TPR_MFPF"/>
</dbReference>
<keyword evidence="8" id="KW-1185">Reference proteome</keyword>
<keyword evidence="5" id="KW-1133">Transmembrane helix</keyword>
<dbReference type="EMBL" id="CP100390">
    <property type="protein sequence ID" value="UZE95797.1"/>
    <property type="molecule type" value="Genomic_DNA"/>
</dbReference>
<evidence type="ECO:0000256" key="3">
    <source>
        <dbReference type="PROSITE-ProRule" id="PRU00339"/>
    </source>
</evidence>
<evidence type="ECO:0000256" key="4">
    <source>
        <dbReference type="SAM" id="Coils"/>
    </source>
</evidence>
<accession>A0ABY6N1C0</accession>
<keyword evidence="6" id="KW-0732">Signal</keyword>
<evidence type="ECO:0000313" key="8">
    <source>
        <dbReference type="Proteomes" id="UP001163739"/>
    </source>
</evidence>
<keyword evidence="1" id="KW-0677">Repeat</keyword>
<dbReference type="SMART" id="SM00028">
    <property type="entry name" value="TPR"/>
    <property type="match status" value="2"/>
</dbReference>
<dbReference type="InterPro" id="IPR019734">
    <property type="entry name" value="TPR_rpt"/>
</dbReference>
<dbReference type="PANTHER" id="PTHR44943:SF8">
    <property type="entry name" value="TPR REPEAT-CONTAINING PROTEIN MJ0263"/>
    <property type="match status" value="1"/>
</dbReference>
<dbReference type="SUPFAM" id="SSF48452">
    <property type="entry name" value="TPR-like"/>
    <property type="match status" value="1"/>
</dbReference>
<dbReference type="RefSeq" id="WP_265047287.1">
    <property type="nucleotide sequence ID" value="NZ_CP100390.1"/>
</dbReference>
<feature type="repeat" description="TPR" evidence="3">
    <location>
        <begin position="224"/>
        <end position="257"/>
    </location>
</feature>
<evidence type="ECO:0000256" key="5">
    <source>
        <dbReference type="SAM" id="Phobius"/>
    </source>
</evidence>
<evidence type="ECO:0000313" key="7">
    <source>
        <dbReference type="EMBL" id="UZE95797.1"/>
    </source>
</evidence>
<dbReference type="InterPro" id="IPR011990">
    <property type="entry name" value="TPR-like_helical_dom_sf"/>
</dbReference>
<gene>
    <name evidence="7" type="ORF">NKI27_17335</name>
</gene>
<feature type="chain" id="PRO_5045700981" evidence="6">
    <location>
        <begin position="19"/>
        <end position="281"/>
    </location>
</feature>
<reference evidence="7" key="1">
    <citation type="submission" date="2022-06" db="EMBL/GenBank/DDBJ databases">
        <title>Alkalimarinus sp. nov., isolated from gut of a Alitta virens.</title>
        <authorList>
            <person name="Yang A.I."/>
            <person name="Shin N.-R."/>
        </authorList>
    </citation>
    <scope>NUCLEOTIDE SEQUENCE</scope>
    <source>
        <strain evidence="7">A2M4</strain>
    </source>
</reference>
<dbReference type="Pfam" id="PF00515">
    <property type="entry name" value="TPR_1"/>
    <property type="match status" value="1"/>
</dbReference>
<keyword evidence="5" id="KW-0812">Transmembrane</keyword>
<feature type="transmembrane region" description="Helical" evidence="5">
    <location>
        <begin position="86"/>
        <end position="106"/>
    </location>
</feature>
<feature type="coiled-coil region" evidence="4">
    <location>
        <begin position="125"/>
        <end position="152"/>
    </location>
</feature>
<keyword evidence="5" id="KW-0472">Membrane</keyword>
<keyword evidence="4" id="KW-0175">Coiled coil</keyword>
<dbReference type="NCBIfam" id="NF047558">
    <property type="entry name" value="TPR_END_plus"/>
    <property type="match status" value="1"/>
</dbReference>
<organism evidence="7 8">
    <name type="scientific">Alkalimarinus alittae</name>
    <dbReference type="NCBI Taxonomy" id="2961619"/>
    <lineage>
        <taxon>Bacteria</taxon>
        <taxon>Pseudomonadati</taxon>
        <taxon>Pseudomonadota</taxon>
        <taxon>Gammaproteobacteria</taxon>
        <taxon>Alteromonadales</taxon>
        <taxon>Alteromonadaceae</taxon>
        <taxon>Alkalimarinus</taxon>
    </lineage>
</organism>
<dbReference type="PANTHER" id="PTHR44943">
    <property type="entry name" value="CELLULOSE SYNTHASE OPERON PROTEIN C"/>
    <property type="match status" value="1"/>
</dbReference>
<name>A0ABY6N1C0_9ALTE</name>
<feature type="signal peptide" evidence="6">
    <location>
        <begin position="1"/>
        <end position="18"/>
    </location>
</feature>